<dbReference type="EMBL" id="CM032186">
    <property type="protein sequence ID" value="KAG7090521.1"/>
    <property type="molecule type" value="Genomic_DNA"/>
</dbReference>
<name>A0A9P7RVG0_9AGAR</name>
<gene>
    <name evidence="1" type="ORF">E1B28_009631</name>
</gene>
<dbReference type="OrthoDB" id="2019572at2759"/>
<dbReference type="GeneID" id="66078707"/>
<protein>
    <submittedName>
        <fullName evidence="1">Uncharacterized protein</fullName>
    </submittedName>
</protein>
<dbReference type="RefSeq" id="XP_043006991.1">
    <property type="nucleotide sequence ID" value="XM_043154536.1"/>
</dbReference>
<evidence type="ECO:0000313" key="1">
    <source>
        <dbReference type="EMBL" id="KAG7090521.1"/>
    </source>
</evidence>
<dbReference type="Proteomes" id="UP001049176">
    <property type="component" value="Chromosome 6"/>
</dbReference>
<keyword evidence="2" id="KW-1185">Reference proteome</keyword>
<sequence>MGYFLHIFPSLFLFFFLLLLSSLLTMMCSDGFLVLAFFHDIPLRQILVHQNYHCTSSEISDTRTNAYRDWRLVNRGSQCDREQEYSFNYALSAPPPLCMGYQTFTLTVPEPVHLSPNQWVVPRIAVSLS</sequence>
<proteinExistence type="predicted"/>
<dbReference type="KEGG" id="more:E1B28_009631"/>
<organism evidence="1 2">
    <name type="scientific">Marasmius oreades</name>
    <name type="common">fairy-ring Marasmius</name>
    <dbReference type="NCBI Taxonomy" id="181124"/>
    <lineage>
        <taxon>Eukaryota</taxon>
        <taxon>Fungi</taxon>
        <taxon>Dikarya</taxon>
        <taxon>Basidiomycota</taxon>
        <taxon>Agaricomycotina</taxon>
        <taxon>Agaricomycetes</taxon>
        <taxon>Agaricomycetidae</taxon>
        <taxon>Agaricales</taxon>
        <taxon>Marasmiineae</taxon>
        <taxon>Marasmiaceae</taxon>
        <taxon>Marasmius</taxon>
    </lineage>
</organism>
<dbReference type="AlphaFoldDB" id="A0A9P7RVG0"/>
<accession>A0A9P7RVG0</accession>
<reference evidence="1" key="1">
    <citation type="journal article" date="2021" name="Genome Biol. Evol.">
        <title>The assembled and annotated genome of the fairy-ring fungus Marasmius oreades.</title>
        <authorList>
            <person name="Hiltunen M."/>
            <person name="Ament-Velasquez S.L."/>
            <person name="Johannesson H."/>
        </authorList>
    </citation>
    <scope>NUCLEOTIDE SEQUENCE</scope>
    <source>
        <strain evidence="1">03SP1</strain>
    </source>
</reference>
<comment type="caution">
    <text evidence="1">The sequence shown here is derived from an EMBL/GenBank/DDBJ whole genome shotgun (WGS) entry which is preliminary data.</text>
</comment>
<evidence type="ECO:0000313" key="2">
    <source>
        <dbReference type="Proteomes" id="UP001049176"/>
    </source>
</evidence>